<evidence type="ECO:0000313" key="1">
    <source>
        <dbReference type="EMBL" id="MBA0596567.1"/>
    </source>
</evidence>
<feature type="non-terminal residue" evidence="1">
    <location>
        <position position="32"/>
    </location>
</feature>
<protein>
    <submittedName>
        <fullName evidence="1">Uncharacterized protein</fullName>
    </submittedName>
</protein>
<dbReference type="AlphaFoldDB" id="A0A7J8Q4X6"/>
<sequence>MVEPRLIRGILNHEWKVCIHHVPRSQNVAADH</sequence>
<organism evidence="1 2">
    <name type="scientific">Gossypium raimondii</name>
    <name type="common">Peruvian cotton</name>
    <name type="synonym">Gossypium klotzschianum subsp. raimondii</name>
    <dbReference type="NCBI Taxonomy" id="29730"/>
    <lineage>
        <taxon>Eukaryota</taxon>
        <taxon>Viridiplantae</taxon>
        <taxon>Streptophyta</taxon>
        <taxon>Embryophyta</taxon>
        <taxon>Tracheophyta</taxon>
        <taxon>Spermatophyta</taxon>
        <taxon>Magnoliopsida</taxon>
        <taxon>eudicotyledons</taxon>
        <taxon>Gunneridae</taxon>
        <taxon>Pentapetalae</taxon>
        <taxon>rosids</taxon>
        <taxon>malvids</taxon>
        <taxon>Malvales</taxon>
        <taxon>Malvaceae</taxon>
        <taxon>Malvoideae</taxon>
        <taxon>Gossypium</taxon>
    </lineage>
</organism>
<comment type="caution">
    <text evidence="1">The sequence shown here is derived from an EMBL/GenBank/DDBJ whole genome shotgun (WGS) entry which is preliminary data.</text>
</comment>
<accession>A0A7J8Q4X6</accession>
<dbReference type="Proteomes" id="UP000593578">
    <property type="component" value="Unassembled WGS sequence"/>
</dbReference>
<reference evidence="1 2" key="1">
    <citation type="journal article" date="2019" name="Genome Biol. Evol.">
        <title>Insights into the evolution of the New World diploid cottons (Gossypium, subgenus Houzingenia) based on genome sequencing.</title>
        <authorList>
            <person name="Grover C.E."/>
            <person name="Arick M.A. 2nd"/>
            <person name="Thrash A."/>
            <person name="Conover J.L."/>
            <person name="Sanders W.S."/>
            <person name="Peterson D.G."/>
            <person name="Frelichowski J.E."/>
            <person name="Scheffler J.A."/>
            <person name="Scheffler B.E."/>
            <person name="Wendel J.F."/>
        </authorList>
    </citation>
    <scope>NUCLEOTIDE SEQUENCE [LARGE SCALE GENOMIC DNA]</scope>
    <source>
        <strain evidence="1">8</strain>
        <tissue evidence="1">Leaf</tissue>
    </source>
</reference>
<proteinExistence type="predicted"/>
<dbReference type="EMBL" id="JABEZZ010000009">
    <property type="protein sequence ID" value="MBA0596567.1"/>
    <property type="molecule type" value="Genomic_DNA"/>
</dbReference>
<gene>
    <name evidence="1" type="ORF">Gorai_013383</name>
</gene>
<name>A0A7J8Q4X6_GOSRA</name>
<evidence type="ECO:0000313" key="2">
    <source>
        <dbReference type="Proteomes" id="UP000593578"/>
    </source>
</evidence>